<protein>
    <submittedName>
        <fullName evidence="2">Uncharacterized protein</fullName>
    </submittedName>
</protein>
<keyword evidence="1" id="KW-1133">Transmembrane helix</keyword>
<feature type="transmembrane region" description="Helical" evidence="1">
    <location>
        <begin position="153"/>
        <end position="173"/>
    </location>
</feature>
<accession>A0A8T0GVB1</accession>
<proteinExistence type="predicted"/>
<reference evidence="2" key="1">
    <citation type="submission" date="2020-06" db="EMBL/GenBank/DDBJ databases">
        <title>WGS assembly of Ceratodon purpureus strain R40.</title>
        <authorList>
            <person name="Carey S.B."/>
            <person name="Jenkins J."/>
            <person name="Shu S."/>
            <person name="Lovell J.T."/>
            <person name="Sreedasyam A."/>
            <person name="Maumus F."/>
            <person name="Tiley G.P."/>
            <person name="Fernandez-Pozo N."/>
            <person name="Barry K."/>
            <person name="Chen C."/>
            <person name="Wang M."/>
            <person name="Lipzen A."/>
            <person name="Daum C."/>
            <person name="Saski C.A."/>
            <person name="Payton A.C."/>
            <person name="Mcbreen J.C."/>
            <person name="Conrad R.E."/>
            <person name="Kollar L.M."/>
            <person name="Olsson S."/>
            <person name="Huttunen S."/>
            <person name="Landis J.B."/>
            <person name="Wickett N.J."/>
            <person name="Johnson M.G."/>
            <person name="Rensing S.A."/>
            <person name="Grimwood J."/>
            <person name="Schmutz J."/>
            <person name="Mcdaniel S.F."/>
        </authorList>
    </citation>
    <scope>NUCLEOTIDE SEQUENCE</scope>
    <source>
        <strain evidence="2">R40</strain>
    </source>
</reference>
<dbReference type="AlphaFoldDB" id="A0A8T0GVB1"/>
<dbReference type="PANTHER" id="PTHR35469">
    <property type="entry name" value="TRANSMEMBRANE PROTEIN"/>
    <property type="match status" value="1"/>
</dbReference>
<dbReference type="EMBL" id="CM026430">
    <property type="protein sequence ID" value="KAG0562823.1"/>
    <property type="molecule type" value="Genomic_DNA"/>
</dbReference>
<name>A0A8T0GVB1_CERPU</name>
<organism evidence="2 3">
    <name type="scientific">Ceratodon purpureus</name>
    <name type="common">Fire moss</name>
    <name type="synonym">Dicranum purpureum</name>
    <dbReference type="NCBI Taxonomy" id="3225"/>
    <lineage>
        <taxon>Eukaryota</taxon>
        <taxon>Viridiplantae</taxon>
        <taxon>Streptophyta</taxon>
        <taxon>Embryophyta</taxon>
        <taxon>Bryophyta</taxon>
        <taxon>Bryophytina</taxon>
        <taxon>Bryopsida</taxon>
        <taxon>Dicranidae</taxon>
        <taxon>Pseudoditrichales</taxon>
        <taxon>Ditrichaceae</taxon>
        <taxon>Ceratodon</taxon>
    </lineage>
</organism>
<keyword evidence="1" id="KW-0472">Membrane</keyword>
<sequence length="288" mass="31179">MSSAKELREARRRKILERGGDRLAYITGQVKTLPPAEPQVVSPPGESGLKSLSIAGELRSSSEGVLPTSSPSCDVNDISTKLADVSDELQSLNSAPEETTPLLPPLLAPAPALSTSQQLEVTTSSASLRVPTSSKRRSSFNYAALVKSIDHSLAVRALLAFFIGVSLVTQWTFSKCGRSWAFGSQNYILSWPVFLIVITDVTVVVGALLLGLVKVSPVPGKEKSSDSGGLAVFRDSRVEQMLAFTSQLEGNFHHELEFPDSVSSWLALYWSAWICTRLSLAYFQSDMD</sequence>
<comment type="caution">
    <text evidence="2">The sequence shown here is derived from an EMBL/GenBank/DDBJ whole genome shotgun (WGS) entry which is preliminary data.</text>
</comment>
<keyword evidence="1" id="KW-0812">Transmembrane</keyword>
<gene>
    <name evidence="2" type="ORF">KC19_9G174100</name>
</gene>
<keyword evidence="3" id="KW-1185">Reference proteome</keyword>
<evidence type="ECO:0000313" key="3">
    <source>
        <dbReference type="Proteomes" id="UP000822688"/>
    </source>
</evidence>
<evidence type="ECO:0000313" key="2">
    <source>
        <dbReference type="EMBL" id="KAG0562823.1"/>
    </source>
</evidence>
<dbReference type="Proteomes" id="UP000822688">
    <property type="component" value="Chromosome 9"/>
</dbReference>
<feature type="transmembrane region" description="Helical" evidence="1">
    <location>
        <begin position="193"/>
        <end position="213"/>
    </location>
</feature>
<dbReference type="PANTHER" id="PTHR35469:SF4">
    <property type="entry name" value="TRANSMEMBRANE PROTEIN"/>
    <property type="match status" value="1"/>
</dbReference>
<evidence type="ECO:0000256" key="1">
    <source>
        <dbReference type="SAM" id="Phobius"/>
    </source>
</evidence>